<feature type="domain" description="NAD(P)-binding" evidence="1">
    <location>
        <begin position="12"/>
        <end position="73"/>
    </location>
</feature>
<evidence type="ECO:0000313" key="3">
    <source>
        <dbReference type="Proteomes" id="UP001215151"/>
    </source>
</evidence>
<organism evidence="2 3">
    <name type="scientific">Trametes cubensis</name>
    <dbReference type="NCBI Taxonomy" id="1111947"/>
    <lineage>
        <taxon>Eukaryota</taxon>
        <taxon>Fungi</taxon>
        <taxon>Dikarya</taxon>
        <taxon>Basidiomycota</taxon>
        <taxon>Agaricomycotina</taxon>
        <taxon>Agaricomycetes</taxon>
        <taxon>Polyporales</taxon>
        <taxon>Polyporaceae</taxon>
        <taxon>Trametes</taxon>
    </lineage>
</organism>
<dbReference type="Pfam" id="PF13460">
    <property type="entry name" value="NAD_binding_10"/>
    <property type="match status" value="1"/>
</dbReference>
<gene>
    <name evidence="2" type="ORF">ONZ51_g2621</name>
</gene>
<protein>
    <recommendedName>
        <fullName evidence="1">NAD(P)-binding domain-containing protein</fullName>
    </recommendedName>
</protein>
<dbReference type="InterPro" id="IPR036291">
    <property type="entry name" value="NAD(P)-bd_dom_sf"/>
</dbReference>
<dbReference type="PANTHER" id="PTHR48079:SF6">
    <property type="entry name" value="NAD(P)-BINDING DOMAIN-CONTAINING PROTEIN-RELATED"/>
    <property type="match status" value="1"/>
</dbReference>
<dbReference type="Gene3D" id="3.40.50.720">
    <property type="entry name" value="NAD(P)-binding Rossmann-like Domain"/>
    <property type="match status" value="1"/>
</dbReference>
<dbReference type="SUPFAM" id="SSF51735">
    <property type="entry name" value="NAD(P)-binding Rossmann-fold domains"/>
    <property type="match status" value="1"/>
</dbReference>
<evidence type="ECO:0000259" key="1">
    <source>
        <dbReference type="Pfam" id="PF13460"/>
    </source>
</evidence>
<dbReference type="GO" id="GO:0005737">
    <property type="term" value="C:cytoplasm"/>
    <property type="evidence" value="ECO:0007669"/>
    <property type="project" value="TreeGrafter"/>
</dbReference>
<dbReference type="Proteomes" id="UP001215151">
    <property type="component" value="Unassembled WGS sequence"/>
</dbReference>
<dbReference type="PANTHER" id="PTHR48079">
    <property type="entry name" value="PROTEIN YEEZ"/>
    <property type="match status" value="1"/>
</dbReference>
<dbReference type="AlphaFoldDB" id="A0AAD7XEP0"/>
<evidence type="ECO:0000313" key="2">
    <source>
        <dbReference type="EMBL" id="KAJ8489920.1"/>
    </source>
</evidence>
<dbReference type="GO" id="GO:0004029">
    <property type="term" value="F:aldehyde dehydrogenase (NAD+) activity"/>
    <property type="evidence" value="ECO:0007669"/>
    <property type="project" value="TreeGrafter"/>
</dbReference>
<sequence length="336" mass="36254">MSSNKVSIFLTGATGYIGGSVLQRLLAHPNANNFEITALVRSAEKAKILNSQFGVKTVLGSLQDNEKLTQLVAAILRGLKQRRENTGDVPHFIHTSGTGEFIDDARGESVSEKVYSDLDIPTIEALPPSAPHRPVDLLVVAADAEGGYARTHIVMPSIVYGVATGPLVDAGVTNPHTIIVPIFVRGALRRGSVGVLDKGASRWGNVHIDDLADLYIRLLDAILEDPEKVSHGREGYFFADNGELSMREVLPSIADSLFALGRVSTRELVPYAPGEAGQYLVNEVLAGFLFTHSRTKGERARRELGWAPKHTAQDFLDGLRGEVEVLVGKEDAKAST</sequence>
<dbReference type="InterPro" id="IPR051783">
    <property type="entry name" value="NAD(P)-dependent_oxidoreduct"/>
</dbReference>
<keyword evidence="3" id="KW-1185">Reference proteome</keyword>
<accession>A0AAD7XEP0</accession>
<comment type="caution">
    <text evidence="2">The sequence shown here is derived from an EMBL/GenBank/DDBJ whole genome shotgun (WGS) entry which is preliminary data.</text>
</comment>
<dbReference type="EMBL" id="JAPEVG010000042">
    <property type="protein sequence ID" value="KAJ8489920.1"/>
    <property type="molecule type" value="Genomic_DNA"/>
</dbReference>
<reference evidence="2" key="1">
    <citation type="submission" date="2022-11" db="EMBL/GenBank/DDBJ databases">
        <title>Genome Sequence of Cubamyces cubensis.</title>
        <authorList>
            <person name="Buettner E."/>
        </authorList>
    </citation>
    <scope>NUCLEOTIDE SEQUENCE</scope>
    <source>
        <strain evidence="2">MPL-01</strain>
    </source>
</reference>
<dbReference type="InterPro" id="IPR016040">
    <property type="entry name" value="NAD(P)-bd_dom"/>
</dbReference>
<proteinExistence type="predicted"/>
<name>A0AAD7XEP0_9APHY</name>